<dbReference type="RefSeq" id="WP_274455959.1">
    <property type="nucleotide sequence ID" value="NZ_CP067097.1"/>
</dbReference>
<feature type="transmembrane region" description="Helical" evidence="1">
    <location>
        <begin position="185"/>
        <end position="209"/>
    </location>
</feature>
<proteinExistence type="predicted"/>
<feature type="transmembrane region" description="Helical" evidence="1">
    <location>
        <begin position="221"/>
        <end position="245"/>
    </location>
</feature>
<name>A0ABT9XE31_9BACL</name>
<dbReference type="InterPro" id="IPR038728">
    <property type="entry name" value="YkvI-like"/>
</dbReference>
<feature type="transmembrane region" description="Helical" evidence="1">
    <location>
        <begin position="41"/>
        <end position="62"/>
    </location>
</feature>
<reference evidence="2 3" key="1">
    <citation type="submission" date="2023-07" db="EMBL/GenBank/DDBJ databases">
        <title>Genomic Encyclopedia of Type Strains, Phase IV (KMG-IV): sequencing the most valuable type-strain genomes for metagenomic binning, comparative biology and taxonomic classification.</title>
        <authorList>
            <person name="Goeker M."/>
        </authorList>
    </citation>
    <scope>NUCLEOTIDE SEQUENCE [LARGE SCALE GENOMIC DNA]</scope>
    <source>
        <strain evidence="2 3">DSM 4006</strain>
    </source>
</reference>
<comment type="caution">
    <text evidence="2">The sequence shown here is derived from an EMBL/GenBank/DDBJ whole genome shotgun (WGS) entry which is preliminary data.</text>
</comment>
<keyword evidence="1" id="KW-1133">Transmembrane helix</keyword>
<feature type="transmembrane region" description="Helical" evidence="1">
    <location>
        <begin position="265"/>
        <end position="289"/>
    </location>
</feature>
<feature type="transmembrane region" description="Helical" evidence="1">
    <location>
        <begin position="7"/>
        <end position="29"/>
    </location>
</feature>
<accession>A0ABT9XE31</accession>
<dbReference type="PANTHER" id="PTHR37814">
    <property type="entry name" value="CONSERVED MEMBRANE PROTEIN"/>
    <property type="match status" value="1"/>
</dbReference>
<evidence type="ECO:0000256" key="1">
    <source>
        <dbReference type="SAM" id="Phobius"/>
    </source>
</evidence>
<feature type="transmembrane region" description="Helical" evidence="1">
    <location>
        <begin position="117"/>
        <end position="135"/>
    </location>
</feature>
<feature type="transmembrane region" description="Helical" evidence="1">
    <location>
        <begin position="301"/>
        <end position="320"/>
    </location>
</feature>
<gene>
    <name evidence="2" type="ORF">J2S03_000364</name>
</gene>
<protein>
    <submittedName>
        <fullName evidence="2">Membrane protein YkvI</fullName>
    </submittedName>
</protein>
<dbReference type="EMBL" id="JAUSTP010000001">
    <property type="protein sequence ID" value="MDQ0188560.1"/>
    <property type="molecule type" value="Genomic_DNA"/>
</dbReference>
<keyword evidence="3" id="KW-1185">Reference proteome</keyword>
<feature type="transmembrane region" description="Helical" evidence="1">
    <location>
        <begin position="83"/>
        <end position="105"/>
    </location>
</feature>
<keyword evidence="1" id="KW-0472">Membrane</keyword>
<sequence>MRTRRSFLAFQVGCTYIGTVVGAGFASGQEIYQFFGRFGDWAYFAIPIAVLLFSWIGYRIMLVGHQLRARSYHEVNAYLFGPAVGRVMDAVLMVMLFGVTVAMLAGAGELFRERLQVSFWVGAIATLLLTLATVLRGMAGLLEANTVIVPLMVSFMLFALGHSLFSVGARAPWVAGQFLGTGHPVLAGVSAILYAALNLGLAAGVLIPLGADIEHIDTLRAGARLGASGLGVMLFAVTFTLFAHYPQALQFQVPMAYIAAQFGKTWQWVFVAVLWGEIFSTLVGNVYAIGAQFAGENQRRMNVTAAVILVLALALCQVGFSNIVHYGYTVFGWASLTLLAALLWPRPEPPSA</sequence>
<organism evidence="2 3">
    <name type="scientific">Alicyclobacillus cycloheptanicus</name>
    <dbReference type="NCBI Taxonomy" id="1457"/>
    <lineage>
        <taxon>Bacteria</taxon>
        <taxon>Bacillati</taxon>
        <taxon>Bacillota</taxon>
        <taxon>Bacilli</taxon>
        <taxon>Bacillales</taxon>
        <taxon>Alicyclobacillaceae</taxon>
        <taxon>Alicyclobacillus</taxon>
    </lineage>
</organism>
<evidence type="ECO:0000313" key="3">
    <source>
        <dbReference type="Proteomes" id="UP001232973"/>
    </source>
</evidence>
<dbReference type="PANTHER" id="PTHR37814:SF1">
    <property type="entry name" value="MEMBRANE PROTEIN"/>
    <property type="match status" value="1"/>
</dbReference>
<dbReference type="Proteomes" id="UP001232973">
    <property type="component" value="Unassembled WGS sequence"/>
</dbReference>
<feature type="transmembrane region" description="Helical" evidence="1">
    <location>
        <begin position="147"/>
        <end position="165"/>
    </location>
</feature>
<evidence type="ECO:0000313" key="2">
    <source>
        <dbReference type="EMBL" id="MDQ0188560.1"/>
    </source>
</evidence>
<keyword evidence="1" id="KW-0812">Transmembrane</keyword>